<proteinExistence type="predicted"/>
<organism evidence="2 3">
    <name type="scientific">Penicillium cosmopolitanum</name>
    <dbReference type="NCBI Taxonomy" id="1131564"/>
    <lineage>
        <taxon>Eukaryota</taxon>
        <taxon>Fungi</taxon>
        <taxon>Dikarya</taxon>
        <taxon>Ascomycota</taxon>
        <taxon>Pezizomycotina</taxon>
        <taxon>Eurotiomycetes</taxon>
        <taxon>Eurotiomycetidae</taxon>
        <taxon>Eurotiales</taxon>
        <taxon>Aspergillaceae</taxon>
        <taxon>Penicillium</taxon>
    </lineage>
</organism>
<accession>A0A9W9SJW2</accession>
<feature type="compositionally biased region" description="Polar residues" evidence="1">
    <location>
        <begin position="52"/>
        <end position="61"/>
    </location>
</feature>
<name>A0A9W9SJW2_9EURO</name>
<reference evidence="2" key="2">
    <citation type="journal article" date="2023" name="IMA Fungus">
        <title>Comparative genomic study of the Penicillium genus elucidates a diverse pangenome and 15 lateral gene transfer events.</title>
        <authorList>
            <person name="Petersen C."/>
            <person name="Sorensen T."/>
            <person name="Nielsen M.R."/>
            <person name="Sondergaard T.E."/>
            <person name="Sorensen J.L."/>
            <person name="Fitzpatrick D.A."/>
            <person name="Frisvad J.C."/>
            <person name="Nielsen K.L."/>
        </authorList>
    </citation>
    <scope>NUCLEOTIDE SEQUENCE</scope>
    <source>
        <strain evidence="2">IBT 29677</strain>
    </source>
</reference>
<evidence type="ECO:0000313" key="2">
    <source>
        <dbReference type="EMBL" id="KAJ5379064.1"/>
    </source>
</evidence>
<comment type="caution">
    <text evidence="2">The sequence shown here is derived from an EMBL/GenBank/DDBJ whole genome shotgun (WGS) entry which is preliminary data.</text>
</comment>
<evidence type="ECO:0000256" key="1">
    <source>
        <dbReference type="SAM" id="MobiDB-lite"/>
    </source>
</evidence>
<dbReference type="EMBL" id="JAPZBU010000011">
    <property type="protein sequence ID" value="KAJ5379064.1"/>
    <property type="molecule type" value="Genomic_DNA"/>
</dbReference>
<sequence>MIKLKLKQEILQDQLKSFEQERAQGLANTILSFQRVYQDLVDSELLQLFGGSKTSPSTTPEEFSWEDLPRQLIE</sequence>
<dbReference type="RefSeq" id="XP_056482850.1">
    <property type="nucleotide sequence ID" value="XM_056636820.1"/>
</dbReference>
<feature type="region of interest" description="Disordered" evidence="1">
    <location>
        <begin position="51"/>
        <end position="74"/>
    </location>
</feature>
<protein>
    <submittedName>
        <fullName evidence="2">Uncharacterized protein</fullName>
    </submittedName>
</protein>
<reference evidence="2" key="1">
    <citation type="submission" date="2022-12" db="EMBL/GenBank/DDBJ databases">
        <authorList>
            <person name="Petersen C."/>
        </authorList>
    </citation>
    <scope>NUCLEOTIDE SEQUENCE</scope>
    <source>
        <strain evidence="2">IBT 29677</strain>
    </source>
</reference>
<keyword evidence="3" id="KW-1185">Reference proteome</keyword>
<gene>
    <name evidence="2" type="ORF">N7509_012183</name>
</gene>
<dbReference type="GeneID" id="81375800"/>
<evidence type="ECO:0000313" key="3">
    <source>
        <dbReference type="Proteomes" id="UP001147747"/>
    </source>
</evidence>
<dbReference type="AlphaFoldDB" id="A0A9W9SJW2"/>
<dbReference type="Proteomes" id="UP001147747">
    <property type="component" value="Unassembled WGS sequence"/>
</dbReference>